<dbReference type="EMBL" id="LATX01001481">
    <property type="protein sequence ID" value="KTB41344.1"/>
    <property type="molecule type" value="Genomic_DNA"/>
</dbReference>
<feature type="compositionally biased region" description="Basic and acidic residues" evidence="1">
    <location>
        <begin position="121"/>
        <end position="132"/>
    </location>
</feature>
<evidence type="ECO:0000256" key="1">
    <source>
        <dbReference type="SAM" id="MobiDB-lite"/>
    </source>
</evidence>
<comment type="caution">
    <text evidence="2">The sequence shown here is derived from an EMBL/GenBank/DDBJ whole genome shotgun (WGS) entry which is preliminary data.</text>
</comment>
<organism evidence="2 3">
    <name type="scientific">Moniliophthora roreri</name>
    <name type="common">Frosty pod rot fungus</name>
    <name type="synonym">Monilia roreri</name>
    <dbReference type="NCBI Taxonomy" id="221103"/>
    <lineage>
        <taxon>Eukaryota</taxon>
        <taxon>Fungi</taxon>
        <taxon>Dikarya</taxon>
        <taxon>Basidiomycota</taxon>
        <taxon>Agaricomycotina</taxon>
        <taxon>Agaricomycetes</taxon>
        <taxon>Agaricomycetidae</taxon>
        <taxon>Agaricales</taxon>
        <taxon>Marasmiineae</taxon>
        <taxon>Marasmiaceae</taxon>
        <taxon>Moniliophthora</taxon>
    </lineage>
</organism>
<evidence type="ECO:0000313" key="2">
    <source>
        <dbReference type="EMBL" id="KTB41344.1"/>
    </source>
</evidence>
<gene>
    <name evidence="2" type="ORF">WG66_6080</name>
</gene>
<sequence>MPHIMGQTEEVFEALNALCAAWQTTAPSTAQIMTVQYVPTVHLDISLETVTTSEGLIKLQNETILSVIELLLMIQGTIPCGTMSSMEMENPEDPDKTLPSADRYRVDLGEPEGPRVFQQADDEHGCLSIERG</sequence>
<reference evidence="2 3" key="1">
    <citation type="submission" date="2015-12" db="EMBL/GenBank/DDBJ databases">
        <title>Draft genome sequence of Moniliophthora roreri, the causal agent of frosty pod rot of cacao.</title>
        <authorList>
            <person name="Aime M.C."/>
            <person name="Diaz-Valderrama J.R."/>
            <person name="Kijpornyongpan T."/>
            <person name="Phillips-Mora W."/>
        </authorList>
    </citation>
    <scope>NUCLEOTIDE SEQUENCE [LARGE SCALE GENOMIC DNA]</scope>
    <source>
        <strain evidence="2 3">MCA 2952</strain>
    </source>
</reference>
<dbReference type="AlphaFoldDB" id="A0A0W0FYI2"/>
<dbReference type="Proteomes" id="UP000054988">
    <property type="component" value="Unassembled WGS sequence"/>
</dbReference>
<feature type="region of interest" description="Disordered" evidence="1">
    <location>
        <begin position="83"/>
        <end position="132"/>
    </location>
</feature>
<protein>
    <submittedName>
        <fullName evidence="2">Uncharacterized protein</fullName>
    </submittedName>
</protein>
<evidence type="ECO:0000313" key="3">
    <source>
        <dbReference type="Proteomes" id="UP000054988"/>
    </source>
</evidence>
<name>A0A0W0FYI2_MONRR</name>
<accession>A0A0W0FYI2</accession>
<proteinExistence type="predicted"/>